<protein>
    <submittedName>
        <fullName evidence="1">DUF3025 domain-containing protein</fullName>
    </submittedName>
</protein>
<dbReference type="EMBL" id="JADJOT010000002">
    <property type="protein sequence ID" value="MBK7952945.1"/>
    <property type="molecule type" value="Genomic_DNA"/>
</dbReference>
<proteinExistence type="predicted"/>
<gene>
    <name evidence="1" type="ORF">IPK02_02665</name>
</gene>
<name>A0A935W6M7_9PROT</name>
<reference evidence="1 2" key="1">
    <citation type="submission" date="2020-10" db="EMBL/GenBank/DDBJ databases">
        <title>Connecting structure to function with the recovery of over 1000 high-quality activated sludge metagenome-assembled genomes encoding full-length rRNA genes using long-read sequencing.</title>
        <authorList>
            <person name="Singleton C.M."/>
            <person name="Petriglieri F."/>
            <person name="Kristensen J.M."/>
            <person name="Kirkegaard R.H."/>
            <person name="Michaelsen T.Y."/>
            <person name="Andersen M.H."/>
            <person name="Karst S.M."/>
            <person name="Dueholm M.S."/>
            <person name="Nielsen P.H."/>
            <person name="Albertsen M."/>
        </authorList>
    </citation>
    <scope>NUCLEOTIDE SEQUENCE [LARGE SCALE GENOMIC DNA]</scope>
    <source>
        <strain evidence="1">Fred_18-Q3-R57-64_BAT3C.720</strain>
    </source>
</reference>
<organism evidence="1 2">
    <name type="scientific">Candidatus Accumulibacter affinis</name>
    <dbReference type="NCBI Taxonomy" id="2954384"/>
    <lineage>
        <taxon>Bacteria</taxon>
        <taxon>Pseudomonadati</taxon>
        <taxon>Pseudomonadota</taxon>
        <taxon>Betaproteobacteria</taxon>
        <taxon>Candidatus Accumulibacter</taxon>
    </lineage>
</organism>
<dbReference type="Proteomes" id="UP000706151">
    <property type="component" value="Unassembled WGS sequence"/>
</dbReference>
<sequence length="123" mass="14243">MGRTFLHWKELFWEHRLDLVRTLRCLVFGQATYESLLRPFRHLTAKAVLYGVTVNWLQQTLPWQLADIDQRLAGELAAGEHLPANDFHPLPLMGLPGVTADRESAACYDDQWQFRPGRRSRSV</sequence>
<evidence type="ECO:0000313" key="2">
    <source>
        <dbReference type="Proteomes" id="UP000706151"/>
    </source>
</evidence>
<evidence type="ECO:0000313" key="1">
    <source>
        <dbReference type="EMBL" id="MBK7952945.1"/>
    </source>
</evidence>
<dbReference type="Pfam" id="PF11227">
    <property type="entry name" value="DUF3025"/>
    <property type="match status" value="1"/>
</dbReference>
<dbReference type="InterPro" id="IPR021390">
    <property type="entry name" value="DUF3025"/>
</dbReference>
<dbReference type="AlphaFoldDB" id="A0A935W6M7"/>
<accession>A0A935W6M7</accession>
<comment type="caution">
    <text evidence="1">The sequence shown here is derived from an EMBL/GenBank/DDBJ whole genome shotgun (WGS) entry which is preliminary data.</text>
</comment>